<name>A0A9D3PR54_MEGAT</name>
<accession>A0A9D3PR54</accession>
<evidence type="ECO:0000313" key="2">
    <source>
        <dbReference type="EMBL" id="KAG7465014.1"/>
    </source>
</evidence>
<feature type="compositionally biased region" description="Basic and acidic residues" evidence="1">
    <location>
        <begin position="117"/>
        <end position="127"/>
    </location>
</feature>
<evidence type="ECO:0000313" key="3">
    <source>
        <dbReference type="Proteomes" id="UP001046870"/>
    </source>
</evidence>
<dbReference type="Proteomes" id="UP001046870">
    <property type="component" value="Chromosome 14"/>
</dbReference>
<keyword evidence="3" id="KW-1185">Reference proteome</keyword>
<feature type="region of interest" description="Disordered" evidence="1">
    <location>
        <begin position="188"/>
        <end position="232"/>
    </location>
</feature>
<evidence type="ECO:0000256" key="1">
    <source>
        <dbReference type="SAM" id="MobiDB-lite"/>
    </source>
</evidence>
<sequence length="232" mass="24564">MHKHRSGKRACADVRESGPASARRISGPCQGPACLSTETHSGTGPECSEPPALLQKGAQCWEPPSDCGAEACPGHTASGCQHPHPHPPPEKHSDKARASLHGTLPEHGQLTAWRKHEKPDRASEDPKTQSTEQGQIRADLSGPVASSALTWPRKQHLLSSHRPPPPRSSSVGTGIAAAAGCWECHRELPGGGIGPRERVEGSRHAHRGRDQISSQSKSTCPEVRGEKALASA</sequence>
<organism evidence="2 3">
    <name type="scientific">Megalops atlanticus</name>
    <name type="common">Tarpon</name>
    <name type="synonym">Clupea gigantea</name>
    <dbReference type="NCBI Taxonomy" id="7932"/>
    <lineage>
        <taxon>Eukaryota</taxon>
        <taxon>Metazoa</taxon>
        <taxon>Chordata</taxon>
        <taxon>Craniata</taxon>
        <taxon>Vertebrata</taxon>
        <taxon>Euteleostomi</taxon>
        <taxon>Actinopterygii</taxon>
        <taxon>Neopterygii</taxon>
        <taxon>Teleostei</taxon>
        <taxon>Elopiformes</taxon>
        <taxon>Megalopidae</taxon>
        <taxon>Megalops</taxon>
    </lineage>
</organism>
<dbReference type="AlphaFoldDB" id="A0A9D3PR54"/>
<protein>
    <submittedName>
        <fullName evidence="2">Uncharacterized protein</fullName>
    </submittedName>
</protein>
<gene>
    <name evidence="2" type="ORF">MATL_G00171680</name>
</gene>
<dbReference type="EMBL" id="JAFDVH010000014">
    <property type="protein sequence ID" value="KAG7465014.1"/>
    <property type="molecule type" value="Genomic_DNA"/>
</dbReference>
<proteinExistence type="predicted"/>
<feature type="region of interest" description="Disordered" evidence="1">
    <location>
        <begin position="1"/>
        <end position="32"/>
    </location>
</feature>
<comment type="caution">
    <text evidence="2">The sequence shown here is derived from an EMBL/GenBank/DDBJ whole genome shotgun (WGS) entry which is preliminary data.</text>
</comment>
<reference evidence="2" key="1">
    <citation type="submission" date="2021-01" db="EMBL/GenBank/DDBJ databases">
        <authorList>
            <person name="Zahm M."/>
            <person name="Roques C."/>
            <person name="Cabau C."/>
            <person name="Klopp C."/>
            <person name="Donnadieu C."/>
            <person name="Jouanno E."/>
            <person name="Lampietro C."/>
            <person name="Louis A."/>
            <person name="Herpin A."/>
            <person name="Echchiki A."/>
            <person name="Berthelot C."/>
            <person name="Parey E."/>
            <person name="Roest-Crollius H."/>
            <person name="Braasch I."/>
            <person name="Postlethwait J."/>
            <person name="Bobe J."/>
            <person name="Montfort J."/>
            <person name="Bouchez O."/>
            <person name="Begum T."/>
            <person name="Mejri S."/>
            <person name="Adams A."/>
            <person name="Chen W.-J."/>
            <person name="Guiguen Y."/>
        </authorList>
    </citation>
    <scope>NUCLEOTIDE SEQUENCE</scope>
    <source>
        <strain evidence="2">YG-15Mar2019-1</strain>
        <tissue evidence="2">Brain</tissue>
    </source>
</reference>
<feature type="region of interest" description="Disordered" evidence="1">
    <location>
        <begin position="65"/>
        <end position="173"/>
    </location>
</feature>
<feature type="compositionally biased region" description="Basic and acidic residues" evidence="1">
    <location>
        <begin position="223"/>
        <end position="232"/>
    </location>
</feature>
<feature type="compositionally biased region" description="Basic and acidic residues" evidence="1">
    <location>
        <begin position="87"/>
        <end position="97"/>
    </location>
</feature>